<reference evidence="8" key="1">
    <citation type="submission" date="2022-03" db="EMBL/GenBank/DDBJ databases">
        <authorList>
            <person name="Tunstrom K."/>
        </authorList>
    </citation>
    <scope>NUCLEOTIDE SEQUENCE</scope>
</reference>
<dbReference type="InterPro" id="IPR007588">
    <property type="entry name" value="Znf_FLYWCH"/>
</dbReference>
<feature type="domain" description="FLYWCH-type" evidence="7">
    <location>
        <begin position="146"/>
        <end position="206"/>
    </location>
</feature>
<evidence type="ECO:0000313" key="8">
    <source>
        <dbReference type="EMBL" id="CAH2085683.1"/>
    </source>
</evidence>
<evidence type="ECO:0008006" key="10">
    <source>
        <dbReference type="Google" id="ProtNLM"/>
    </source>
</evidence>
<evidence type="ECO:0000256" key="5">
    <source>
        <dbReference type="SAM" id="MobiDB-lite"/>
    </source>
</evidence>
<dbReference type="GO" id="GO:0008270">
    <property type="term" value="F:zinc ion binding"/>
    <property type="evidence" value="ECO:0007669"/>
    <property type="project" value="UniProtKB-KW"/>
</dbReference>
<evidence type="ECO:0000256" key="1">
    <source>
        <dbReference type="ARBA" id="ARBA00004123"/>
    </source>
</evidence>
<keyword evidence="9" id="KW-1185">Reference proteome</keyword>
<dbReference type="InterPro" id="IPR007889">
    <property type="entry name" value="HTH_Psq"/>
</dbReference>
<evidence type="ECO:0000259" key="7">
    <source>
        <dbReference type="Pfam" id="PF04500"/>
    </source>
</evidence>
<sequence>MTSVKETKPKKLKRKFISLQQKIDILDQLNNGKKSTAIAKDMELNESTIRTIKQNESKIRNAVMSRSLHTLTMTSVKEKKPKLKRKFISLQQKIYILDQLNNGKKSTAIAKDMGLNGSTIRTIKQNESKIRKAVMSRSLHTLKAFFLPSRAGKSVLIFQSNKFWVNNQYRDKLNWACRDKDTKGCLCRVQTTMNGRFIRIKGGHNHEPNFTPLNFDAPTQPEKPLTDWHTPLKST</sequence>
<accession>A0AAU9THT6</accession>
<dbReference type="Pfam" id="PF04218">
    <property type="entry name" value="CENP-B_N"/>
    <property type="match status" value="2"/>
</dbReference>
<evidence type="ECO:0000256" key="2">
    <source>
        <dbReference type="ARBA" id="ARBA00022723"/>
    </source>
</evidence>
<proteinExistence type="predicted"/>
<feature type="region of interest" description="Disordered" evidence="5">
    <location>
        <begin position="213"/>
        <end position="235"/>
    </location>
</feature>
<dbReference type="AlphaFoldDB" id="A0AAU9THT6"/>
<evidence type="ECO:0000256" key="3">
    <source>
        <dbReference type="ARBA" id="ARBA00022771"/>
    </source>
</evidence>
<name>A0AAU9THT6_EUPED</name>
<dbReference type="InterPro" id="IPR009057">
    <property type="entry name" value="Homeodomain-like_sf"/>
</dbReference>
<evidence type="ECO:0000313" key="9">
    <source>
        <dbReference type="Proteomes" id="UP001153954"/>
    </source>
</evidence>
<evidence type="ECO:0000256" key="4">
    <source>
        <dbReference type="ARBA" id="ARBA00022833"/>
    </source>
</evidence>
<comment type="subcellular location">
    <subcellularLocation>
        <location evidence="1">Nucleus</location>
    </subcellularLocation>
</comment>
<feature type="domain" description="HTH psq-type" evidence="6">
    <location>
        <begin position="84"/>
        <end position="132"/>
    </location>
</feature>
<dbReference type="Gene3D" id="1.10.10.10">
    <property type="entry name" value="Winged helix-like DNA-binding domain superfamily/Winged helix DNA-binding domain"/>
    <property type="match status" value="2"/>
</dbReference>
<dbReference type="EMBL" id="CAKOGL010000004">
    <property type="protein sequence ID" value="CAH2085683.1"/>
    <property type="molecule type" value="Genomic_DNA"/>
</dbReference>
<dbReference type="Proteomes" id="UP001153954">
    <property type="component" value="Unassembled WGS sequence"/>
</dbReference>
<evidence type="ECO:0000259" key="6">
    <source>
        <dbReference type="Pfam" id="PF04218"/>
    </source>
</evidence>
<comment type="caution">
    <text evidence="8">The sequence shown here is derived from an EMBL/GenBank/DDBJ whole genome shotgun (WGS) entry which is preliminary data.</text>
</comment>
<keyword evidence="2" id="KW-0479">Metal-binding</keyword>
<feature type="domain" description="HTH psq-type" evidence="6">
    <location>
        <begin position="13"/>
        <end position="61"/>
    </location>
</feature>
<dbReference type="GO" id="GO:0005634">
    <property type="term" value="C:nucleus"/>
    <property type="evidence" value="ECO:0007669"/>
    <property type="project" value="UniProtKB-SubCell"/>
</dbReference>
<dbReference type="Pfam" id="PF04500">
    <property type="entry name" value="FLYWCH"/>
    <property type="match status" value="1"/>
</dbReference>
<dbReference type="SUPFAM" id="SSF46689">
    <property type="entry name" value="Homeodomain-like"/>
    <property type="match status" value="2"/>
</dbReference>
<organism evidence="8 9">
    <name type="scientific">Euphydryas editha</name>
    <name type="common">Edith's checkerspot</name>
    <dbReference type="NCBI Taxonomy" id="104508"/>
    <lineage>
        <taxon>Eukaryota</taxon>
        <taxon>Metazoa</taxon>
        <taxon>Ecdysozoa</taxon>
        <taxon>Arthropoda</taxon>
        <taxon>Hexapoda</taxon>
        <taxon>Insecta</taxon>
        <taxon>Pterygota</taxon>
        <taxon>Neoptera</taxon>
        <taxon>Endopterygota</taxon>
        <taxon>Lepidoptera</taxon>
        <taxon>Glossata</taxon>
        <taxon>Ditrysia</taxon>
        <taxon>Papilionoidea</taxon>
        <taxon>Nymphalidae</taxon>
        <taxon>Nymphalinae</taxon>
        <taxon>Euphydryas</taxon>
    </lineage>
</organism>
<keyword evidence="3" id="KW-0863">Zinc-finger</keyword>
<gene>
    <name evidence="8" type="ORF">EEDITHA_LOCUS2131</name>
</gene>
<keyword evidence="4" id="KW-0862">Zinc</keyword>
<dbReference type="InterPro" id="IPR036388">
    <property type="entry name" value="WH-like_DNA-bd_sf"/>
</dbReference>
<protein>
    <recommendedName>
        <fullName evidence="10">FLYWCH-type domain-containing protein</fullName>
    </recommendedName>
</protein>
<dbReference type="GO" id="GO:0003677">
    <property type="term" value="F:DNA binding"/>
    <property type="evidence" value="ECO:0007669"/>
    <property type="project" value="InterPro"/>
</dbReference>
<dbReference type="Gene3D" id="2.20.25.240">
    <property type="match status" value="1"/>
</dbReference>